<dbReference type="GO" id="GO:0005525">
    <property type="term" value="F:GTP binding"/>
    <property type="evidence" value="ECO:0007669"/>
    <property type="project" value="InterPro"/>
</dbReference>
<sequence length="1265" mass="136632">MGNEVSRPADLSPQSSGAVPPRSPYTPTGGSSRRAQSFSTRSPSPSPAASNAPPPQRRTSSSSSLGSNPSSTPRSNPKKERTIQRMDKAIRRRVRGGITYNMKLLVRGAKGTGKTSLFQRLKGEPIPDTHQSTPQLQSATIKWSFRQHLEENVKCEVWDVVDKGFVPVETDEGAEEDSTRTQNASAEHGGLQSGGGLSAEASAAAAAAAAAMQNGTHSVAIVDASTVDVYHEAHGVIFLLDVTKWDTLEYVKQQLDNVPVHIPTLVLGNFRDQGAQRKIFKEDIQELLYGSSDRPQPQQWRRPMELLYFECSLLNCYGLKSLHQYFGIPFLQLKLATIRQQMRIVEGEFTHLKHDVQATISEQRYADYVEHIKATGSDIRTGRRGSGNENTPPAASRSNLVRLSPKESDQTKSTMQRDGADNDVSVVGKENSAGTPPKASTEVAAVVTEASEAPQQRQEVAQSQDMEDLPARTNSVVIQAAPRLKFEHKESVASLPDDIPEDEVSKDEDGPALSQEQSSKTPVTSNASSTRPRKASVEEVMHLEDFQVPKVRVSDLDHFYSESESDEDVGDDDEVVVVAPVDRSMGGVSHKQRFIDSDSSDSDEVESAGSRLIQQERAPRKSSPRRSAIKQASTAGQTAPRPLQSSTSPPSPHLPPSVSRPNQRSRPGSPARVESSTSVDDPQAVPREASPKQRQSSSPVRVVTQIPPVAPSTPPSASPMRHSSPRNKSDNPVVQTHDETRESLSQGGGEVKQETSSSEEPGLPGTEVVVESISPRVQESLSISTKHEISKSPVASTRASSEDETEDADIIDSVTTHTAINKELDASILPVKGGTPAIEDDANSEPEDVDRVPTTDRDSNLIEKESEGASADGDMDGLDDVAASSNELNTFLADDDSDGGDDDDNALAAPQENVVKAEEPVVSKALLPDVLTSDGGHDEDTPNRNESIDISLSSLQASIPMPETSAHSFASALSGSMDSTNSATRGQEEVSGHYHKRNHDEAGDLLSLSSLQASLPLPGEATAPMSTLSDTNNVPVGHANGANDSSTNAALRLSDLQTSPSKALASKAIVPDFATVVPSNDLEDFLNESDSDSENAPPTYAEPQSSRQGSRRAMVESSDDDDEEDLDRFESYSISKKNRSERRRQQKEDLRQLNAALDLDNDPFAPSMSAVAVSDSSFGSSDVMEAIRKAQEEAMRMLPTDHAPADDADSASSKKKHRHKHKKEQKHKKRDGEGSSKDKSKKSSRKSGSSSRSKKRRPHVEDDLM</sequence>
<feature type="compositionally biased region" description="Polar residues" evidence="1">
    <location>
        <begin position="454"/>
        <end position="464"/>
    </location>
</feature>
<feature type="compositionally biased region" description="Basic and acidic residues" evidence="1">
    <location>
        <begin position="849"/>
        <end position="867"/>
    </location>
</feature>
<feature type="compositionally biased region" description="Basic residues" evidence="1">
    <location>
        <begin position="1213"/>
        <end position="1229"/>
    </location>
</feature>
<reference evidence="2" key="2">
    <citation type="submission" date="2018-05" db="EMBL/GenBank/DDBJ databases">
        <title>Effector identification in a new, highly contiguous assembly of the strawberry crown rot pathogen Phytophthora cactorum.</title>
        <authorList>
            <person name="Armitage A.D."/>
            <person name="Nellist C.F."/>
            <person name="Bates H."/>
            <person name="Vickerstaff R.J."/>
            <person name="Harrison R.J."/>
        </authorList>
    </citation>
    <scope>NUCLEOTIDE SEQUENCE</scope>
    <source>
        <strain evidence="2">P421</strain>
    </source>
</reference>
<feature type="compositionally biased region" description="Polar residues" evidence="1">
    <location>
        <begin position="25"/>
        <end position="34"/>
    </location>
</feature>
<feature type="compositionally biased region" description="Acidic residues" evidence="1">
    <location>
        <begin position="838"/>
        <end position="848"/>
    </location>
</feature>
<feature type="region of interest" description="Disordered" evidence="1">
    <location>
        <begin position="962"/>
        <end position="1065"/>
    </location>
</feature>
<name>A0A329RWH2_9STRA</name>
<feature type="region of interest" description="Disordered" evidence="1">
    <location>
        <begin position="1"/>
        <end position="87"/>
    </location>
</feature>
<feature type="compositionally biased region" description="Polar residues" evidence="1">
    <location>
        <begin position="1024"/>
        <end position="1034"/>
    </location>
</feature>
<feature type="region of interest" description="Disordered" evidence="1">
    <location>
        <begin position="489"/>
        <end position="921"/>
    </location>
</feature>
<feature type="compositionally biased region" description="Acidic residues" evidence="1">
    <location>
        <begin position="1117"/>
        <end position="1127"/>
    </location>
</feature>
<evidence type="ECO:0008006" key="5">
    <source>
        <dbReference type="Google" id="ProtNLM"/>
    </source>
</evidence>
<organism evidence="3 4">
    <name type="scientific">Phytophthora cactorum</name>
    <dbReference type="NCBI Taxonomy" id="29920"/>
    <lineage>
        <taxon>Eukaryota</taxon>
        <taxon>Sar</taxon>
        <taxon>Stramenopiles</taxon>
        <taxon>Oomycota</taxon>
        <taxon>Peronosporomycetes</taxon>
        <taxon>Peronosporales</taxon>
        <taxon>Peronosporaceae</taxon>
        <taxon>Phytophthora</taxon>
    </lineage>
</organism>
<dbReference type="AlphaFoldDB" id="A0A329RWH2"/>
<feature type="compositionally biased region" description="Polar residues" evidence="1">
    <location>
        <begin position="775"/>
        <end position="784"/>
    </location>
</feature>
<evidence type="ECO:0000256" key="1">
    <source>
        <dbReference type="SAM" id="MobiDB-lite"/>
    </source>
</evidence>
<proteinExistence type="predicted"/>
<evidence type="ECO:0000313" key="2">
    <source>
        <dbReference type="EMBL" id="KAG3212555.1"/>
    </source>
</evidence>
<dbReference type="Proteomes" id="UP000251314">
    <property type="component" value="Unassembled WGS sequence"/>
</dbReference>
<feature type="compositionally biased region" description="Pro residues" evidence="1">
    <location>
        <begin position="708"/>
        <end position="717"/>
    </location>
</feature>
<dbReference type="InterPro" id="IPR040385">
    <property type="entry name" value="RABL6"/>
</dbReference>
<dbReference type="InterPro" id="IPR027417">
    <property type="entry name" value="P-loop_NTPase"/>
</dbReference>
<dbReference type="PANTHER" id="PTHR14932">
    <property type="entry name" value="RAS GTPASE-RELATED"/>
    <property type="match status" value="1"/>
</dbReference>
<dbReference type="GO" id="GO:0005634">
    <property type="term" value="C:nucleus"/>
    <property type="evidence" value="ECO:0007669"/>
    <property type="project" value="TreeGrafter"/>
</dbReference>
<feature type="compositionally biased region" description="Acidic residues" evidence="1">
    <location>
        <begin position="1081"/>
        <end position="1093"/>
    </location>
</feature>
<dbReference type="Proteomes" id="UP000760860">
    <property type="component" value="Unassembled WGS sequence"/>
</dbReference>
<accession>A0A329RWH2</accession>
<dbReference type="VEuPathDB" id="FungiDB:PC110_g15858"/>
<comment type="caution">
    <text evidence="3">The sequence shown here is derived from an EMBL/GenBank/DDBJ whole genome shotgun (WGS) entry which is preliminary data.</text>
</comment>
<dbReference type="Gene3D" id="3.40.50.300">
    <property type="entry name" value="P-loop containing nucleotide triphosphate hydrolases"/>
    <property type="match status" value="1"/>
</dbReference>
<dbReference type="STRING" id="29920.A0A329RWH2"/>
<dbReference type="OrthoDB" id="207081at2759"/>
<evidence type="ECO:0000313" key="3">
    <source>
        <dbReference type="EMBL" id="RAW27752.1"/>
    </source>
</evidence>
<feature type="compositionally biased region" description="Polar residues" evidence="1">
    <location>
        <begin position="514"/>
        <end position="530"/>
    </location>
</feature>
<gene>
    <name evidence="3" type="ORF">PC110_g15858</name>
    <name evidence="2" type="ORF">PC129_g16491</name>
</gene>
<feature type="compositionally biased region" description="Low complexity" evidence="1">
    <location>
        <begin position="35"/>
        <end position="75"/>
    </location>
</feature>
<feature type="region of interest" description="Disordered" evidence="1">
    <location>
        <begin position="1081"/>
        <end position="1265"/>
    </location>
</feature>
<reference evidence="3 4" key="1">
    <citation type="submission" date="2018-01" db="EMBL/GenBank/DDBJ databases">
        <title>Draft genome of the strawberry crown rot pathogen Phytophthora cactorum.</title>
        <authorList>
            <person name="Armitage A.D."/>
            <person name="Lysoe E."/>
            <person name="Nellist C.F."/>
            <person name="Harrison R.J."/>
            <person name="Brurberg M.B."/>
        </authorList>
    </citation>
    <scope>NUCLEOTIDE SEQUENCE [LARGE SCALE GENOMIC DNA]</scope>
    <source>
        <strain evidence="3 4">10300</strain>
    </source>
</reference>
<evidence type="ECO:0000313" key="4">
    <source>
        <dbReference type="Proteomes" id="UP000251314"/>
    </source>
</evidence>
<feature type="compositionally biased region" description="Basic and acidic residues" evidence="1">
    <location>
        <begin position="986"/>
        <end position="1002"/>
    </location>
</feature>
<feature type="compositionally biased region" description="Acidic residues" evidence="1">
    <location>
        <begin position="563"/>
        <end position="575"/>
    </location>
</feature>
<dbReference type="EMBL" id="MJFZ01000541">
    <property type="protein sequence ID" value="RAW27752.1"/>
    <property type="molecule type" value="Genomic_DNA"/>
</dbReference>
<dbReference type="GO" id="GO:0005829">
    <property type="term" value="C:cytosol"/>
    <property type="evidence" value="ECO:0007669"/>
    <property type="project" value="TreeGrafter"/>
</dbReference>
<dbReference type="EMBL" id="RCMV01000823">
    <property type="protein sequence ID" value="KAG3212555.1"/>
    <property type="molecule type" value="Genomic_DNA"/>
</dbReference>
<dbReference type="SUPFAM" id="SSF52540">
    <property type="entry name" value="P-loop containing nucleoside triphosphate hydrolases"/>
    <property type="match status" value="1"/>
</dbReference>
<protein>
    <recommendedName>
        <fullName evidence="5">P-loop containing nucleoside triphosphate hydrolase</fullName>
    </recommendedName>
</protein>
<feature type="compositionally biased region" description="Acidic residues" evidence="1">
    <location>
        <begin position="893"/>
        <end position="905"/>
    </location>
</feature>
<feature type="compositionally biased region" description="Basic and acidic residues" evidence="1">
    <location>
        <begin position="535"/>
        <end position="561"/>
    </location>
</feature>
<keyword evidence="4" id="KW-1185">Reference proteome</keyword>
<feature type="compositionally biased region" description="Basic and acidic residues" evidence="1">
    <location>
        <begin position="77"/>
        <end position="87"/>
    </location>
</feature>
<feature type="compositionally biased region" description="Polar residues" evidence="1">
    <location>
        <begin position="965"/>
        <end position="985"/>
    </location>
</feature>
<feature type="compositionally biased region" description="Low complexity" evidence="1">
    <location>
        <begin position="1005"/>
        <end position="1017"/>
    </location>
</feature>
<feature type="region of interest" description="Disordered" evidence="1">
    <location>
        <begin position="377"/>
        <end position="468"/>
    </location>
</feature>
<feature type="compositionally biased region" description="Polar residues" evidence="1">
    <location>
        <begin position="1042"/>
        <end position="1061"/>
    </location>
</feature>
<feature type="compositionally biased region" description="Low complexity" evidence="1">
    <location>
        <begin position="439"/>
        <end position="453"/>
    </location>
</feature>
<feature type="compositionally biased region" description="Basic and acidic residues" evidence="1">
    <location>
        <begin position="1185"/>
        <end position="1195"/>
    </location>
</feature>
<feature type="compositionally biased region" description="Basic residues" evidence="1">
    <location>
        <begin position="1136"/>
        <end position="1145"/>
    </location>
</feature>
<dbReference type="PANTHER" id="PTHR14932:SF1">
    <property type="entry name" value="RAB-LIKE PROTEIN 6"/>
    <property type="match status" value="1"/>
</dbReference>
<feature type="compositionally biased region" description="Polar residues" evidence="1">
    <location>
        <begin position="387"/>
        <end position="401"/>
    </location>
</feature>
<feature type="region of interest" description="Disordered" evidence="1">
    <location>
        <begin position="170"/>
        <end position="197"/>
    </location>
</feature>